<proteinExistence type="inferred from homology"/>
<dbReference type="GO" id="GO:0047560">
    <property type="term" value="F:3-dehydrosphinganine reductase activity"/>
    <property type="evidence" value="ECO:0007669"/>
    <property type="project" value="UniProtKB-EC"/>
</dbReference>
<keyword evidence="13" id="KW-0472">Membrane</keyword>
<evidence type="ECO:0000256" key="7">
    <source>
        <dbReference type="ARBA" id="ARBA00022919"/>
    </source>
</evidence>
<comment type="function">
    <text evidence="11">Catalyzes the reduction of 3'-oxosphinganine (3-ketodihydrosphingosine/KDS) to sphinganine (dihydrosphingosine/DHS), the second step of de novo sphingolipid biosynthesis.</text>
</comment>
<comment type="pathway">
    <text evidence="2">Lipid metabolism; sphingolipid metabolism.</text>
</comment>
<feature type="transmembrane region" description="Helical" evidence="13">
    <location>
        <begin position="415"/>
        <end position="441"/>
    </location>
</feature>
<keyword evidence="5" id="KW-0256">Endoplasmic reticulum</keyword>
<comment type="caution">
    <text evidence="14">The sequence shown here is derived from an EMBL/GenBank/DDBJ whole genome shotgun (WGS) entry which is preliminary data.</text>
</comment>
<dbReference type="EC" id="1.1.1.102" evidence="10"/>
<keyword evidence="8" id="KW-0560">Oxidoreductase</keyword>
<organism evidence="14 15">
    <name type="scientific">Vespula vulgaris</name>
    <name type="common">Yellow jacket</name>
    <name type="synonym">Wasp</name>
    <dbReference type="NCBI Taxonomy" id="7454"/>
    <lineage>
        <taxon>Eukaryota</taxon>
        <taxon>Metazoa</taxon>
        <taxon>Ecdysozoa</taxon>
        <taxon>Arthropoda</taxon>
        <taxon>Hexapoda</taxon>
        <taxon>Insecta</taxon>
        <taxon>Pterygota</taxon>
        <taxon>Neoptera</taxon>
        <taxon>Endopterygota</taxon>
        <taxon>Hymenoptera</taxon>
        <taxon>Apocrita</taxon>
        <taxon>Aculeata</taxon>
        <taxon>Vespoidea</taxon>
        <taxon>Vespidae</taxon>
        <taxon>Vespinae</taxon>
        <taxon>Vespula</taxon>
    </lineage>
</organism>
<dbReference type="GO" id="GO:0005789">
    <property type="term" value="C:endoplasmic reticulum membrane"/>
    <property type="evidence" value="ECO:0007669"/>
    <property type="project" value="TreeGrafter"/>
</dbReference>
<comment type="similarity">
    <text evidence="4">Belongs to the short-chain dehydrogenases/reductases (SDR) family.</text>
</comment>
<dbReference type="PRINTS" id="PR00081">
    <property type="entry name" value="GDHRDH"/>
</dbReference>
<evidence type="ECO:0000256" key="10">
    <source>
        <dbReference type="ARBA" id="ARBA00026112"/>
    </source>
</evidence>
<comment type="pathway">
    <text evidence="3">Sphingolipid metabolism.</text>
</comment>
<dbReference type="GO" id="GO:0006666">
    <property type="term" value="P:3-keto-sphinganine metabolic process"/>
    <property type="evidence" value="ECO:0007669"/>
    <property type="project" value="InterPro"/>
</dbReference>
<evidence type="ECO:0000256" key="13">
    <source>
        <dbReference type="SAM" id="Phobius"/>
    </source>
</evidence>
<accession>A0A834KWY7</accession>
<comment type="catalytic activity">
    <reaction evidence="12">
        <text>sphinganine + NADP(+) = 3-oxosphinganine + NADPH + H(+)</text>
        <dbReference type="Rhea" id="RHEA:22640"/>
        <dbReference type="ChEBI" id="CHEBI:15378"/>
        <dbReference type="ChEBI" id="CHEBI:57783"/>
        <dbReference type="ChEBI" id="CHEBI:57817"/>
        <dbReference type="ChEBI" id="CHEBI:58299"/>
        <dbReference type="ChEBI" id="CHEBI:58349"/>
        <dbReference type="EC" id="1.1.1.102"/>
    </reaction>
    <physiologicalReaction direction="right-to-left" evidence="12">
        <dbReference type="Rhea" id="RHEA:22642"/>
    </physiologicalReaction>
</comment>
<keyword evidence="9" id="KW-0443">Lipid metabolism</keyword>
<dbReference type="CDD" id="cd08939">
    <property type="entry name" value="KDSR-like_SDR_c"/>
    <property type="match status" value="1"/>
</dbReference>
<keyword evidence="13" id="KW-1133">Transmembrane helix</keyword>
<keyword evidence="6" id="KW-0521">NADP</keyword>
<evidence type="ECO:0000256" key="11">
    <source>
        <dbReference type="ARBA" id="ARBA00044737"/>
    </source>
</evidence>
<keyword evidence="7" id="KW-0746">Sphingolipid metabolism</keyword>
<dbReference type="Gene3D" id="3.40.50.720">
    <property type="entry name" value="NAD(P)-binding Rossmann-like Domain"/>
    <property type="match status" value="1"/>
</dbReference>
<dbReference type="Pfam" id="PF00106">
    <property type="entry name" value="adh_short"/>
    <property type="match status" value="1"/>
</dbReference>
<dbReference type="PANTHER" id="PTHR43550">
    <property type="entry name" value="3-KETODIHYDROSPHINGOSINE REDUCTASE"/>
    <property type="match status" value="1"/>
</dbReference>
<protein>
    <recommendedName>
        <fullName evidence="10">3-dehydrosphinganine reductase</fullName>
        <ecNumber evidence="10">1.1.1.102</ecNumber>
    </recommendedName>
</protein>
<dbReference type="EMBL" id="JACSEA010000001">
    <property type="protein sequence ID" value="KAF7412724.1"/>
    <property type="molecule type" value="Genomic_DNA"/>
</dbReference>
<dbReference type="InterPro" id="IPR036291">
    <property type="entry name" value="NAD(P)-bd_dom_sf"/>
</dbReference>
<sequence>MGGSGRVDRRVCQACNEWRSILSLGQARAFTPWCSPGDMESRVVAMVSPTGFHLNQHRFKITIFNSIRCVIKFTKGSGYLYLAILFPISHRSKNVHRECYAKSNHDTKHGYTSNKHRFFKKVYSVHKVKSYAVVTVAKLVLDAAKVSPVSLKVVENKHVVITGGSSGIGKSVAIVAAKNGAHVTIIARNVEKLEKAKYEIMQACKNKDIQRVEYLSFDITKNYEELQKAFMELEKTMGPIYMLVNCAGSSVCAKIEDTSTSDIHKMVNLNFLGTYYCIKAVVQSMKTARDGIIVLTSSQAGFIGIYGYSAYCSVKFALRGLAESMAMELTPHNISVTLCLPPDTDTPGFAEEELSKLLETKLISQSSSLVKPNVIANQLFKDALNGKFFSTVGMEGFLLCTVSCGMSPFTSILELLVQITLMGLSRLISAFYLISFQRIILKCMKTRDKNKKSE</sequence>
<keyword evidence="15" id="KW-1185">Reference proteome</keyword>
<evidence type="ECO:0000256" key="8">
    <source>
        <dbReference type="ARBA" id="ARBA00023002"/>
    </source>
</evidence>
<evidence type="ECO:0000313" key="14">
    <source>
        <dbReference type="EMBL" id="KAF7412724.1"/>
    </source>
</evidence>
<evidence type="ECO:0000256" key="5">
    <source>
        <dbReference type="ARBA" id="ARBA00022824"/>
    </source>
</evidence>
<evidence type="ECO:0000313" key="15">
    <source>
        <dbReference type="Proteomes" id="UP000614350"/>
    </source>
</evidence>
<dbReference type="AlphaFoldDB" id="A0A834KWY7"/>
<evidence type="ECO:0000256" key="2">
    <source>
        <dbReference type="ARBA" id="ARBA00004760"/>
    </source>
</evidence>
<dbReference type="InterPro" id="IPR002347">
    <property type="entry name" value="SDR_fam"/>
</dbReference>
<dbReference type="Proteomes" id="UP000614350">
    <property type="component" value="Unassembled WGS sequence"/>
</dbReference>
<reference evidence="14" key="1">
    <citation type="journal article" date="2020" name="G3 (Bethesda)">
        <title>High-Quality Assemblies for Three Invasive Social Wasps from the &lt;i&gt;Vespula&lt;/i&gt; Genus.</title>
        <authorList>
            <person name="Harrop T.W.R."/>
            <person name="Guhlin J."/>
            <person name="McLaughlin G.M."/>
            <person name="Permina E."/>
            <person name="Stockwell P."/>
            <person name="Gilligan J."/>
            <person name="Le Lec M.F."/>
            <person name="Gruber M.A.M."/>
            <person name="Quinn O."/>
            <person name="Lovegrove M."/>
            <person name="Duncan E.J."/>
            <person name="Remnant E.J."/>
            <person name="Van Eeckhoven J."/>
            <person name="Graham B."/>
            <person name="Knapp R.A."/>
            <person name="Langford K.W."/>
            <person name="Kronenberg Z."/>
            <person name="Press M.O."/>
            <person name="Eacker S.M."/>
            <person name="Wilson-Rankin E.E."/>
            <person name="Purcell J."/>
            <person name="Lester P.J."/>
            <person name="Dearden P.K."/>
        </authorList>
    </citation>
    <scope>NUCLEOTIDE SEQUENCE</scope>
    <source>
        <strain evidence="14">Marl-1</strain>
    </source>
</reference>
<evidence type="ECO:0000256" key="9">
    <source>
        <dbReference type="ARBA" id="ARBA00023098"/>
    </source>
</evidence>
<evidence type="ECO:0000256" key="4">
    <source>
        <dbReference type="ARBA" id="ARBA00006484"/>
    </source>
</evidence>
<dbReference type="FunFam" id="3.40.50.720:FF:000165">
    <property type="entry name" value="3-ketodihydrosphingosine reductase"/>
    <property type="match status" value="1"/>
</dbReference>
<dbReference type="SUPFAM" id="SSF51735">
    <property type="entry name" value="NAD(P)-binding Rossmann-fold domains"/>
    <property type="match status" value="1"/>
</dbReference>
<keyword evidence="13" id="KW-0812">Transmembrane</keyword>
<evidence type="ECO:0000256" key="6">
    <source>
        <dbReference type="ARBA" id="ARBA00022857"/>
    </source>
</evidence>
<gene>
    <name evidence="14" type="ORF">HZH66_001620</name>
</gene>
<evidence type="ECO:0000256" key="1">
    <source>
        <dbReference type="ARBA" id="ARBA00004240"/>
    </source>
</evidence>
<dbReference type="PANTHER" id="PTHR43550:SF3">
    <property type="entry name" value="3-KETODIHYDROSPHINGOSINE REDUCTASE"/>
    <property type="match status" value="1"/>
</dbReference>
<dbReference type="GO" id="GO:0030148">
    <property type="term" value="P:sphingolipid biosynthetic process"/>
    <property type="evidence" value="ECO:0007669"/>
    <property type="project" value="InterPro"/>
</dbReference>
<dbReference type="InterPro" id="IPR045022">
    <property type="entry name" value="KDSR-like"/>
</dbReference>
<evidence type="ECO:0000256" key="12">
    <source>
        <dbReference type="ARBA" id="ARBA00048930"/>
    </source>
</evidence>
<name>A0A834KWY7_VESVU</name>
<evidence type="ECO:0000256" key="3">
    <source>
        <dbReference type="ARBA" id="ARBA00004991"/>
    </source>
</evidence>
<comment type="subcellular location">
    <subcellularLocation>
        <location evidence="1">Endoplasmic reticulum</location>
    </subcellularLocation>
</comment>